<evidence type="ECO:0000313" key="2">
    <source>
        <dbReference type="EMBL" id="MTD55251.1"/>
    </source>
</evidence>
<organism evidence="2 3">
    <name type="scientific">Amycolatopsis pithecellobii</name>
    <dbReference type="NCBI Taxonomy" id="664692"/>
    <lineage>
        <taxon>Bacteria</taxon>
        <taxon>Bacillati</taxon>
        <taxon>Actinomycetota</taxon>
        <taxon>Actinomycetes</taxon>
        <taxon>Pseudonocardiales</taxon>
        <taxon>Pseudonocardiaceae</taxon>
        <taxon>Amycolatopsis</taxon>
    </lineage>
</organism>
<dbReference type="Proteomes" id="UP000440096">
    <property type="component" value="Unassembled WGS sequence"/>
</dbReference>
<comment type="caution">
    <text evidence="2">The sequence shown here is derived from an EMBL/GenBank/DDBJ whole genome shotgun (WGS) entry which is preliminary data.</text>
</comment>
<dbReference type="SUPFAM" id="SSF54427">
    <property type="entry name" value="NTF2-like"/>
    <property type="match status" value="1"/>
</dbReference>
<dbReference type="Gene3D" id="3.10.450.50">
    <property type="match status" value="1"/>
</dbReference>
<dbReference type="InterPro" id="IPR037401">
    <property type="entry name" value="SnoaL-like"/>
</dbReference>
<dbReference type="Pfam" id="PF13577">
    <property type="entry name" value="SnoaL_4"/>
    <property type="match status" value="1"/>
</dbReference>
<dbReference type="InterPro" id="IPR032710">
    <property type="entry name" value="NTF2-like_dom_sf"/>
</dbReference>
<gene>
    <name evidence="2" type="ORF">GKO32_14860</name>
</gene>
<proteinExistence type="predicted"/>
<dbReference type="EMBL" id="WMBA01000019">
    <property type="protein sequence ID" value="MTD55251.1"/>
    <property type="molecule type" value="Genomic_DNA"/>
</dbReference>
<sequence length="165" mass="18328">MATTIDLIRLSQDVGHLMDRMAISDLLIAFARAIDTKDWAGYAALFTEDGVVEIPVKLPDGTFARHIGRAGMAAWIAGDANRPGLGRFVQTHHLSANHQITIDHDTATTTSYAQCIHRLDDDPANVWELGGWYSCEVRRTPDAGWRFTRVHLDMVWEHGKPVGHG</sequence>
<name>A0A6N7Z4B5_9PSEU</name>
<dbReference type="AlphaFoldDB" id="A0A6N7Z4B5"/>
<dbReference type="RefSeq" id="WP_154757454.1">
    <property type="nucleotide sequence ID" value="NZ_WMBA01000019.1"/>
</dbReference>
<reference evidence="2 3" key="1">
    <citation type="submission" date="2019-11" db="EMBL/GenBank/DDBJ databases">
        <title>Draft genome of Amycolatopsis RM579.</title>
        <authorList>
            <person name="Duangmal K."/>
            <person name="Mingma R."/>
        </authorList>
    </citation>
    <scope>NUCLEOTIDE SEQUENCE [LARGE SCALE GENOMIC DNA]</scope>
    <source>
        <strain evidence="2 3">RM579</strain>
    </source>
</reference>
<keyword evidence="3" id="KW-1185">Reference proteome</keyword>
<evidence type="ECO:0000259" key="1">
    <source>
        <dbReference type="Pfam" id="PF13577"/>
    </source>
</evidence>
<dbReference type="OrthoDB" id="2599042at2"/>
<feature type="domain" description="SnoaL-like" evidence="1">
    <location>
        <begin position="16"/>
        <end position="150"/>
    </location>
</feature>
<evidence type="ECO:0000313" key="3">
    <source>
        <dbReference type="Proteomes" id="UP000440096"/>
    </source>
</evidence>
<protein>
    <submittedName>
        <fullName evidence="2">Nuclear transport factor 2 family protein</fullName>
    </submittedName>
</protein>
<accession>A0A6N7Z4B5</accession>